<organism evidence="4 5">
    <name type="scientific">Cudoniella acicularis</name>
    <dbReference type="NCBI Taxonomy" id="354080"/>
    <lineage>
        <taxon>Eukaryota</taxon>
        <taxon>Fungi</taxon>
        <taxon>Dikarya</taxon>
        <taxon>Ascomycota</taxon>
        <taxon>Pezizomycotina</taxon>
        <taxon>Leotiomycetes</taxon>
        <taxon>Helotiales</taxon>
        <taxon>Tricladiaceae</taxon>
        <taxon>Cudoniella</taxon>
    </lineage>
</organism>
<evidence type="ECO:0000256" key="1">
    <source>
        <dbReference type="ARBA" id="ARBA00023002"/>
    </source>
</evidence>
<comment type="caution">
    <text evidence="4">The sequence shown here is derived from an EMBL/GenBank/DDBJ whole genome shotgun (WGS) entry which is preliminary data.</text>
</comment>
<dbReference type="CDD" id="cd12163">
    <property type="entry name" value="2-Hacid_dh_5"/>
    <property type="match status" value="1"/>
</dbReference>
<keyword evidence="1" id="KW-0560">Oxidoreductase</keyword>
<dbReference type="InterPro" id="IPR006140">
    <property type="entry name" value="D-isomer_DH_NAD-bd"/>
</dbReference>
<name>A0A8H4RI83_9HELO</name>
<dbReference type="GO" id="GO:0051287">
    <property type="term" value="F:NAD binding"/>
    <property type="evidence" value="ECO:0007669"/>
    <property type="project" value="InterPro"/>
</dbReference>
<sequence>MDTSLDGHKVLILLQYEPNLPFINSLRTSHPGLQVIWHNINDPNAKLPPNALETVTVLCTFQQLPTIDEAPRVQLVQLVSSGANHCYENSLYKSPNVQFCTANGIHPPQITEWVFATFLNFQHNLSRYTEAMKIGNWDDSGPTSIEDSVGLRIGVLGYGAIGRQCARVAKAFGMDVIAYTMRERSTPKARLDDSYRVADTGDPEGLLPSKWFHGTGNKDLNNFLSQDIDLLVICLPLTPLTTHMIAKEQFQILSKKRTFLSNIGRGPIVKTPDLIDALERGLIRGAALDVTDPEPLPKDHPLWKAPNIFISPHISWYSKHHVRRCLEVLALNLHRLSEGKKFVNKVDKVHGF</sequence>
<dbReference type="GO" id="GO:0016491">
    <property type="term" value="F:oxidoreductase activity"/>
    <property type="evidence" value="ECO:0007669"/>
    <property type="project" value="UniProtKB-KW"/>
</dbReference>
<dbReference type="Proteomes" id="UP000566819">
    <property type="component" value="Unassembled WGS sequence"/>
</dbReference>
<dbReference type="PROSITE" id="PS00065">
    <property type="entry name" value="D_2_HYDROXYACID_DH_1"/>
    <property type="match status" value="1"/>
</dbReference>
<dbReference type="Pfam" id="PF02826">
    <property type="entry name" value="2-Hacid_dh_C"/>
    <property type="match status" value="2"/>
</dbReference>
<protein>
    <recommendedName>
        <fullName evidence="3">D-isomer specific 2-hydroxyacid dehydrogenase NAD-binding domain-containing protein</fullName>
    </recommendedName>
</protein>
<feature type="domain" description="D-isomer specific 2-hydroxyacid dehydrogenase NAD-binding" evidence="3">
    <location>
        <begin position="219"/>
        <end position="315"/>
    </location>
</feature>
<dbReference type="PANTHER" id="PTHR43333:SF1">
    <property type="entry name" value="D-ISOMER SPECIFIC 2-HYDROXYACID DEHYDROGENASE NAD-BINDING DOMAIN-CONTAINING PROTEIN"/>
    <property type="match status" value="1"/>
</dbReference>
<dbReference type="OrthoDB" id="298012at2759"/>
<accession>A0A8H4RI83</accession>
<keyword evidence="2" id="KW-0520">NAD</keyword>
<dbReference type="PANTHER" id="PTHR43333">
    <property type="entry name" value="2-HACID_DH_C DOMAIN-CONTAINING PROTEIN"/>
    <property type="match status" value="1"/>
</dbReference>
<proteinExistence type="predicted"/>
<dbReference type="EMBL" id="JAAMPI010000687">
    <property type="protein sequence ID" value="KAF4629365.1"/>
    <property type="molecule type" value="Genomic_DNA"/>
</dbReference>
<dbReference type="SUPFAM" id="SSF51735">
    <property type="entry name" value="NAD(P)-binding Rossmann-fold domains"/>
    <property type="match status" value="1"/>
</dbReference>
<evidence type="ECO:0000259" key="3">
    <source>
        <dbReference type="Pfam" id="PF02826"/>
    </source>
</evidence>
<dbReference type="AlphaFoldDB" id="A0A8H4RI83"/>
<reference evidence="4 5" key="1">
    <citation type="submission" date="2020-03" db="EMBL/GenBank/DDBJ databases">
        <title>Draft Genome Sequence of Cudoniella acicularis.</title>
        <authorList>
            <person name="Buettner E."/>
            <person name="Kellner H."/>
        </authorList>
    </citation>
    <scope>NUCLEOTIDE SEQUENCE [LARGE SCALE GENOMIC DNA]</scope>
    <source>
        <strain evidence="4 5">DSM 108380</strain>
    </source>
</reference>
<evidence type="ECO:0000313" key="5">
    <source>
        <dbReference type="Proteomes" id="UP000566819"/>
    </source>
</evidence>
<gene>
    <name evidence="4" type="ORF">G7Y89_g8783</name>
</gene>
<evidence type="ECO:0000313" key="4">
    <source>
        <dbReference type="EMBL" id="KAF4629365.1"/>
    </source>
</evidence>
<feature type="domain" description="D-isomer specific 2-hydroxyacid dehydrogenase NAD-binding" evidence="3">
    <location>
        <begin position="116"/>
        <end position="187"/>
    </location>
</feature>
<evidence type="ECO:0000256" key="2">
    <source>
        <dbReference type="ARBA" id="ARBA00023027"/>
    </source>
</evidence>
<dbReference type="Gene3D" id="3.40.50.720">
    <property type="entry name" value="NAD(P)-binding Rossmann-like Domain"/>
    <property type="match status" value="2"/>
</dbReference>
<dbReference type="InterPro" id="IPR036291">
    <property type="entry name" value="NAD(P)-bd_dom_sf"/>
</dbReference>
<keyword evidence="5" id="KW-1185">Reference proteome</keyword>
<dbReference type="InterPro" id="IPR029752">
    <property type="entry name" value="D-isomer_DH_CS1"/>
</dbReference>